<evidence type="ECO:0008006" key="3">
    <source>
        <dbReference type="Google" id="ProtNLM"/>
    </source>
</evidence>
<evidence type="ECO:0000313" key="1">
    <source>
        <dbReference type="EMBL" id="MBG6089525.1"/>
    </source>
</evidence>
<dbReference type="InterPro" id="IPR016024">
    <property type="entry name" value="ARM-type_fold"/>
</dbReference>
<organism evidence="1 2">
    <name type="scientific">Actinomadura viridis</name>
    <dbReference type="NCBI Taxonomy" id="58110"/>
    <lineage>
        <taxon>Bacteria</taxon>
        <taxon>Bacillati</taxon>
        <taxon>Actinomycetota</taxon>
        <taxon>Actinomycetes</taxon>
        <taxon>Streptosporangiales</taxon>
        <taxon>Thermomonosporaceae</taxon>
        <taxon>Actinomadura</taxon>
    </lineage>
</organism>
<proteinExistence type="predicted"/>
<accession>A0A931GJT4</accession>
<dbReference type="RefSeq" id="WP_197012122.1">
    <property type="nucleotide sequence ID" value="NZ_BAABES010000004.1"/>
</dbReference>
<dbReference type="InterPro" id="IPR011989">
    <property type="entry name" value="ARM-like"/>
</dbReference>
<dbReference type="EMBL" id="JADOUA010000001">
    <property type="protein sequence ID" value="MBG6089525.1"/>
    <property type="molecule type" value="Genomic_DNA"/>
</dbReference>
<sequence>MARLLRREKMLALILYGLDEIDWAALEHAYGAAEDVPGLLRAIAVDDDAAEAVGDLDTRLLHQGGFVCSAATTALPYLVDLAEAAHVTARPGVLELIGRLAEQGGMVHDRHVDPGWAAAWSAAVPRLLALIGDADVAVRSTLPATLSRAAGEADLVVPALRERWRDDDDEAVRLALILAAGELGPGCTVDVLPELLIWLRDLSGHAEAQTRLAAAIALTRVVPSHRLGADLDTLTRAVRDARLQVWGDVPWVTAYPVDLLNDSDGTPTRVIGWIDEQFGDDVTSRTDFSLTFLGDRDGDRRMGAVRAAAALLATWRSPVQRLLPAIAERTTDRAGTARAYATHVIAAIGDEADDHVDLLAARLGDDRRLSRYSEERISDIAAWGLAWRHDPRCLPHLVERLSGPNLGYGTSRVFSGADRPFFYSTDPPAVQEVLGPLCDHADVLLPVIRDRLRGPDEGRTNGTFGGVHQALTDILEQWGEASAPAVPELIGLLATDRHLYAVKALAAIGPAASDVAPVLRKSLRRPSDEPADEESVVLSWAYWKITDDPEPVLIAIGQETGRWSSYLADLGPLAAAHADRIYDLLDGADARERINAANTLFRITRDPTDAAETLRDVVHSLTDDRYRPVIWEALRYLADMGEAAGHCDLVLREALASDRRHYYYGKWRRLAQDQEFRRLATRILAAT</sequence>
<gene>
    <name evidence="1" type="ORF">IW256_003638</name>
</gene>
<keyword evidence="2" id="KW-1185">Reference proteome</keyword>
<evidence type="ECO:0000313" key="2">
    <source>
        <dbReference type="Proteomes" id="UP000614047"/>
    </source>
</evidence>
<name>A0A931GJT4_9ACTN</name>
<reference evidence="1" key="1">
    <citation type="submission" date="2020-11" db="EMBL/GenBank/DDBJ databases">
        <title>Sequencing the genomes of 1000 actinobacteria strains.</title>
        <authorList>
            <person name="Klenk H.-P."/>
        </authorList>
    </citation>
    <scope>NUCLEOTIDE SEQUENCE</scope>
    <source>
        <strain evidence="1">DSM 43175</strain>
    </source>
</reference>
<dbReference type="Gene3D" id="1.25.10.10">
    <property type="entry name" value="Leucine-rich Repeat Variant"/>
    <property type="match status" value="2"/>
</dbReference>
<protein>
    <recommendedName>
        <fullName evidence="3">HEAT repeat protein</fullName>
    </recommendedName>
</protein>
<dbReference type="AlphaFoldDB" id="A0A931GJT4"/>
<comment type="caution">
    <text evidence="1">The sequence shown here is derived from an EMBL/GenBank/DDBJ whole genome shotgun (WGS) entry which is preliminary data.</text>
</comment>
<dbReference type="SUPFAM" id="SSF48371">
    <property type="entry name" value="ARM repeat"/>
    <property type="match status" value="1"/>
</dbReference>
<dbReference type="Proteomes" id="UP000614047">
    <property type="component" value="Unassembled WGS sequence"/>
</dbReference>